<evidence type="ECO:0000256" key="1">
    <source>
        <dbReference type="ARBA" id="ARBA00008023"/>
    </source>
</evidence>
<proteinExistence type="inferred from homology"/>
<dbReference type="GO" id="GO:0005737">
    <property type="term" value="C:cytoplasm"/>
    <property type="evidence" value="ECO:0007669"/>
    <property type="project" value="TreeGrafter"/>
</dbReference>
<sequence>MIKIVTGSPRKQQEITKYINGRIQFEFIAQDLNEIQGTATEVLVQKLKDAHALVGGPVVVEDFSLYIDALCGFPGPYVKSILSSGGLGQIVKNLQPLGATSCEAESLFAYMDEAGEVHTFSSKVKGTLVPLDEPADGLFGIDKSMIQAGTTIPFFHLSEEEKDARSIRRETIDKLVSHISQ</sequence>
<reference evidence="3 4" key="1">
    <citation type="submission" date="2016-02" db="EMBL/GenBank/DDBJ databases">
        <title>Discovery of a natural microsporidian pathogen with a broad tissue tropism in Caenorhabditis elegans.</title>
        <authorList>
            <person name="Luallen R.J."/>
            <person name="Reinke A.W."/>
            <person name="Tong L."/>
            <person name="Botts M.R."/>
            <person name="Felix M.-A."/>
            <person name="Troemel E.R."/>
        </authorList>
    </citation>
    <scope>NUCLEOTIDE SEQUENCE [LARGE SCALE GENOMIC DNA]</scope>
    <source>
        <strain evidence="3 4">JUm2807</strain>
    </source>
</reference>
<dbReference type="PANTHER" id="PTHR11067:SF9">
    <property type="entry name" value="INOSINE TRIPHOSPHATE PYROPHOSPHATASE"/>
    <property type="match status" value="1"/>
</dbReference>
<dbReference type="Gene3D" id="3.90.950.10">
    <property type="match status" value="1"/>
</dbReference>
<dbReference type="RefSeq" id="XP_067545610.1">
    <property type="nucleotide sequence ID" value="XM_067687902.1"/>
</dbReference>
<evidence type="ECO:0000313" key="4">
    <source>
        <dbReference type="Proteomes" id="UP000185944"/>
    </source>
</evidence>
<evidence type="ECO:0000313" key="3">
    <source>
        <dbReference type="EMBL" id="OAG32009.1"/>
    </source>
</evidence>
<dbReference type="PANTHER" id="PTHR11067">
    <property type="entry name" value="INOSINE TRIPHOSPHATE PYROPHOSPHATASE/HAM1 PROTEIN"/>
    <property type="match status" value="1"/>
</dbReference>
<dbReference type="OrthoDB" id="6288734at2759"/>
<gene>
    <name evidence="3" type="ORF">NEDG_00484</name>
</gene>
<dbReference type="VEuPathDB" id="MicrosporidiaDB:NEDG_00484"/>
<dbReference type="STRING" id="1805483.A0A177ELZ8"/>
<dbReference type="AlphaFoldDB" id="A0A177ELZ8"/>
<organism evidence="3 4">
    <name type="scientific">Nematocida displodere</name>
    <dbReference type="NCBI Taxonomy" id="1805483"/>
    <lineage>
        <taxon>Eukaryota</taxon>
        <taxon>Fungi</taxon>
        <taxon>Fungi incertae sedis</taxon>
        <taxon>Microsporidia</taxon>
        <taxon>Nematocida</taxon>
    </lineage>
</organism>
<name>A0A177ELZ8_9MICR</name>
<accession>A0A177ELZ8</accession>
<dbReference type="SUPFAM" id="SSF52972">
    <property type="entry name" value="ITPase-like"/>
    <property type="match status" value="1"/>
</dbReference>
<evidence type="ECO:0000256" key="2">
    <source>
        <dbReference type="ARBA" id="ARBA00022801"/>
    </source>
</evidence>
<dbReference type="GeneID" id="93646834"/>
<comment type="similarity">
    <text evidence="1">Belongs to the HAM1 NTPase family.</text>
</comment>
<comment type="caution">
    <text evidence="3">The sequence shown here is derived from an EMBL/GenBank/DDBJ whole genome shotgun (WGS) entry which is preliminary data.</text>
</comment>
<dbReference type="GO" id="GO:0009143">
    <property type="term" value="P:nucleoside triphosphate catabolic process"/>
    <property type="evidence" value="ECO:0007669"/>
    <property type="project" value="InterPro"/>
</dbReference>
<dbReference type="Proteomes" id="UP000185944">
    <property type="component" value="Unassembled WGS sequence"/>
</dbReference>
<keyword evidence="4" id="KW-1185">Reference proteome</keyword>
<dbReference type="GO" id="GO:0047429">
    <property type="term" value="F:nucleoside triphosphate diphosphatase activity"/>
    <property type="evidence" value="ECO:0007669"/>
    <property type="project" value="InterPro"/>
</dbReference>
<dbReference type="InterPro" id="IPR029001">
    <property type="entry name" value="ITPase-like_fam"/>
</dbReference>
<keyword evidence="2" id="KW-0378">Hydrolase</keyword>
<dbReference type="InterPro" id="IPR002637">
    <property type="entry name" value="RdgB/HAM1"/>
</dbReference>
<protein>
    <submittedName>
        <fullName evidence="3">Inosine triphosphate pyrophosphatase</fullName>
    </submittedName>
</protein>
<dbReference type="EMBL" id="LTDL01000014">
    <property type="protein sequence ID" value="OAG32009.1"/>
    <property type="molecule type" value="Genomic_DNA"/>
</dbReference>
<dbReference type="Pfam" id="PF01725">
    <property type="entry name" value="Ham1p_like"/>
    <property type="match status" value="1"/>
</dbReference>